<gene>
    <name evidence="1" type="ORF">Ciccas_003253</name>
</gene>
<keyword evidence="2" id="KW-1185">Reference proteome</keyword>
<dbReference type="InterPro" id="IPR016161">
    <property type="entry name" value="Ald_DH/histidinol_DH"/>
</dbReference>
<dbReference type="SUPFAM" id="SSF53720">
    <property type="entry name" value="ALDH-like"/>
    <property type="match status" value="1"/>
</dbReference>
<evidence type="ECO:0000313" key="1">
    <source>
        <dbReference type="EMBL" id="KAL3318081.1"/>
    </source>
</evidence>
<organism evidence="1 2">
    <name type="scientific">Cichlidogyrus casuarinus</name>
    <dbReference type="NCBI Taxonomy" id="1844966"/>
    <lineage>
        <taxon>Eukaryota</taxon>
        <taxon>Metazoa</taxon>
        <taxon>Spiralia</taxon>
        <taxon>Lophotrochozoa</taxon>
        <taxon>Platyhelminthes</taxon>
        <taxon>Monogenea</taxon>
        <taxon>Monopisthocotylea</taxon>
        <taxon>Dactylogyridea</taxon>
        <taxon>Ancyrocephalidae</taxon>
        <taxon>Cichlidogyrus</taxon>
    </lineage>
</organism>
<evidence type="ECO:0000313" key="2">
    <source>
        <dbReference type="Proteomes" id="UP001626550"/>
    </source>
</evidence>
<protein>
    <submittedName>
        <fullName evidence="1">Uncharacterized protein</fullName>
    </submittedName>
</protein>
<dbReference type="EMBL" id="JBJKFK010000289">
    <property type="protein sequence ID" value="KAL3318081.1"/>
    <property type="molecule type" value="Genomic_DNA"/>
</dbReference>
<dbReference type="Proteomes" id="UP001626550">
    <property type="component" value="Unassembled WGS sequence"/>
</dbReference>
<reference evidence="1 2" key="1">
    <citation type="submission" date="2024-11" db="EMBL/GenBank/DDBJ databases">
        <title>Adaptive evolution of stress response genes in parasites aligns with host niche diversity.</title>
        <authorList>
            <person name="Hahn C."/>
            <person name="Resl P."/>
        </authorList>
    </citation>
    <scope>NUCLEOTIDE SEQUENCE [LARGE SCALE GENOMIC DNA]</scope>
    <source>
        <strain evidence="1">EGGRZ-B1_66</strain>
        <tissue evidence="1">Body</tissue>
    </source>
</reference>
<name>A0ABD2QI52_9PLAT</name>
<dbReference type="AlphaFoldDB" id="A0ABD2QI52"/>
<accession>A0ABD2QI52</accession>
<comment type="caution">
    <text evidence="1">The sequence shown here is derived from an EMBL/GenBank/DDBJ whole genome shotgun (WGS) entry which is preliminary data.</text>
</comment>
<sequence length="572" mass="64759">MQSLDAKFDFPEPEKSLNMDSLIAYLEKHSNVIKSPFQVALKSTEDYSLYIKDHKFSLERYIDVDTVDFPFSAKQLLLDEKTSILESLKQNVNLLSASLVSYEEENTKSYSDLLGKVTELLEEACKNSIQRSPKSVLELRIPHDNNDLASLFFEIISNLFVGETVCIICYSPHLCLALHILHSIITAHVKDKFLVVFDKFSCKYVLRDRLSISIVYSDADLNNAAHYVFDSFCYSQGLSSFRPGLVLVQQNILDGFKTEVSALFQNLKDQLPKLCPGEEKLLSSQGAKQLVQNAAFYECPASIIDQMNFENKPRFCLLVPFRTMKESLCMVRAFNDKQVLHSDALRSLKYDLASLCLFGINSNALWQITTTVHEFPCIFINPDFRPAFASALLYRFERSISLKPLYNHNSAEIDKTIMDIVSKLKQEQNKWSEICLADRLKRLRNCLPNTEIDSTLLLEDRTQKQVIKIISKLDLMLSVGQYRNQLGIVFLANCNEQNLVHCLAAGNTALVPPSFKIPQGLESLVLHTNEDASKLQKAGVYVAKVDSEKCTIRDFLSVVDVAASLGKEMFAN</sequence>
<proteinExistence type="predicted"/>